<gene>
    <name evidence="3" type="ORF">SAMN05421881_100820</name>
</gene>
<protein>
    <recommendedName>
        <fullName evidence="2">Glycosyltransferase 2-like domain-containing protein</fullName>
    </recommendedName>
</protein>
<dbReference type="Gene3D" id="3.90.550.10">
    <property type="entry name" value="Spore Coat Polysaccharide Biosynthesis Protein SpsA, Chain A"/>
    <property type="match status" value="1"/>
</dbReference>
<dbReference type="InterPro" id="IPR001173">
    <property type="entry name" value="Glyco_trans_2-like"/>
</dbReference>
<reference evidence="3 4" key="1">
    <citation type="submission" date="2016-10" db="EMBL/GenBank/DDBJ databases">
        <authorList>
            <person name="de Groot N.N."/>
        </authorList>
    </citation>
    <scope>NUCLEOTIDE SEQUENCE [LARGE SCALE GENOMIC DNA]</scope>
    <source>
        <strain evidence="3 4">Nm1</strain>
    </source>
</reference>
<evidence type="ECO:0000259" key="2">
    <source>
        <dbReference type="Pfam" id="PF00535"/>
    </source>
</evidence>
<dbReference type="EMBL" id="FNOY01000008">
    <property type="protein sequence ID" value="SDX77507.1"/>
    <property type="molecule type" value="Genomic_DNA"/>
</dbReference>
<evidence type="ECO:0000313" key="4">
    <source>
        <dbReference type="Proteomes" id="UP000198640"/>
    </source>
</evidence>
<dbReference type="SUPFAM" id="SSF53448">
    <property type="entry name" value="Nucleotide-diphospho-sugar transferases"/>
    <property type="match status" value="1"/>
</dbReference>
<proteinExistence type="predicted"/>
<dbReference type="OrthoDB" id="9771846at2"/>
<evidence type="ECO:0000256" key="1">
    <source>
        <dbReference type="SAM" id="Phobius"/>
    </source>
</evidence>
<dbReference type="STRING" id="44576.SAMN05421881_100820"/>
<sequence>MPVSAVIVNYNAGNLLAECVEAVKAQVQQIVVVDNASSDNSLSELAKRCLAADKLQVIRLDQNMGFAAGCNIGLQATESPFVLFLNPDCLLGREAINRLRQVIEADERAGMVGGRLLNHDGSEQGGSRRAMPTPWRALVRACGLYRLAPFFPRLFYDFHLHHQPLPSTPIEVEAISGALMLVRREAIEDVGPWDEGYFLHCEDLDWCMRFGQHNWKILFVPDVEALHHQGACSHARPFFVAWHKHKGMLRFYRKFFLDRYPVLLTWLVSIGVWLRFVLVVSVNGVVHLMRVLGLRHG</sequence>
<keyword evidence="1" id="KW-1133">Transmembrane helix</keyword>
<dbReference type="Proteomes" id="UP000198640">
    <property type="component" value="Unassembled WGS sequence"/>
</dbReference>
<organism evidence="3 4">
    <name type="scientific">Nitrosomonas halophila</name>
    <dbReference type="NCBI Taxonomy" id="44576"/>
    <lineage>
        <taxon>Bacteria</taxon>
        <taxon>Pseudomonadati</taxon>
        <taxon>Pseudomonadota</taxon>
        <taxon>Betaproteobacteria</taxon>
        <taxon>Nitrosomonadales</taxon>
        <taxon>Nitrosomonadaceae</taxon>
        <taxon>Nitrosomonas</taxon>
    </lineage>
</organism>
<dbReference type="PANTHER" id="PTHR43179:SF7">
    <property type="entry name" value="RHAMNOSYLTRANSFERASE WBBL"/>
    <property type="match status" value="1"/>
</dbReference>
<evidence type="ECO:0000313" key="3">
    <source>
        <dbReference type="EMBL" id="SDX77507.1"/>
    </source>
</evidence>
<accession>A0A1H3EFW5</accession>
<keyword evidence="1" id="KW-0472">Membrane</keyword>
<dbReference type="InterPro" id="IPR029044">
    <property type="entry name" value="Nucleotide-diphossugar_trans"/>
</dbReference>
<feature type="domain" description="Glycosyltransferase 2-like" evidence="2">
    <location>
        <begin position="4"/>
        <end position="189"/>
    </location>
</feature>
<dbReference type="Pfam" id="PF00535">
    <property type="entry name" value="Glycos_transf_2"/>
    <property type="match status" value="1"/>
</dbReference>
<keyword evidence="1" id="KW-0812">Transmembrane</keyword>
<dbReference type="CDD" id="cd04186">
    <property type="entry name" value="GT_2_like_c"/>
    <property type="match status" value="1"/>
</dbReference>
<keyword evidence="4" id="KW-1185">Reference proteome</keyword>
<dbReference type="PANTHER" id="PTHR43179">
    <property type="entry name" value="RHAMNOSYLTRANSFERASE WBBL"/>
    <property type="match status" value="1"/>
</dbReference>
<name>A0A1H3EFW5_9PROT</name>
<dbReference type="AlphaFoldDB" id="A0A1H3EFW5"/>
<feature type="transmembrane region" description="Helical" evidence="1">
    <location>
        <begin position="263"/>
        <end position="286"/>
    </location>
</feature>